<dbReference type="KEGG" id="rlc:K227x_17080"/>
<proteinExistence type="predicted"/>
<organism evidence="2 3">
    <name type="scientific">Rubripirellula lacrimiformis</name>
    <dbReference type="NCBI Taxonomy" id="1930273"/>
    <lineage>
        <taxon>Bacteria</taxon>
        <taxon>Pseudomonadati</taxon>
        <taxon>Planctomycetota</taxon>
        <taxon>Planctomycetia</taxon>
        <taxon>Pirellulales</taxon>
        <taxon>Pirellulaceae</taxon>
        <taxon>Rubripirellula</taxon>
    </lineage>
</organism>
<keyword evidence="3" id="KW-1185">Reference proteome</keyword>
<dbReference type="AlphaFoldDB" id="A0A517N860"/>
<feature type="transmembrane region" description="Helical" evidence="1">
    <location>
        <begin position="81"/>
        <end position="99"/>
    </location>
</feature>
<evidence type="ECO:0000313" key="2">
    <source>
        <dbReference type="EMBL" id="QDT03326.1"/>
    </source>
</evidence>
<dbReference type="Proteomes" id="UP000318538">
    <property type="component" value="Chromosome"/>
</dbReference>
<feature type="transmembrane region" description="Helical" evidence="1">
    <location>
        <begin position="48"/>
        <end position="69"/>
    </location>
</feature>
<keyword evidence="1" id="KW-0812">Transmembrane</keyword>
<reference evidence="2 3" key="1">
    <citation type="submission" date="2019-02" db="EMBL/GenBank/DDBJ databases">
        <title>Deep-cultivation of Planctomycetes and their phenomic and genomic characterization uncovers novel biology.</title>
        <authorList>
            <person name="Wiegand S."/>
            <person name="Jogler M."/>
            <person name="Boedeker C."/>
            <person name="Pinto D."/>
            <person name="Vollmers J."/>
            <person name="Rivas-Marin E."/>
            <person name="Kohn T."/>
            <person name="Peeters S.H."/>
            <person name="Heuer A."/>
            <person name="Rast P."/>
            <person name="Oberbeckmann S."/>
            <person name="Bunk B."/>
            <person name="Jeske O."/>
            <person name="Meyerdierks A."/>
            <person name="Storesund J.E."/>
            <person name="Kallscheuer N."/>
            <person name="Luecker S."/>
            <person name="Lage O.M."/>
            <person name="Pohl T."/>
            <person name="Merkel B.J."/>
            <person name="Hornburger P."/>
            <person name="Mueller R.-W."/>
            <person name="Bruemmer F."/>
            <person name="Labrenz M."/>
            <person name="Spormann A.M."/>
            <person name="Op den Camp H."/>
            <person name="Overmann J."/>
            <person name="Amann R."/>
            <person name="Jetten M.S.M."/>
            <person name="Mascher T."/>
            <person name="Medema M.H."/>
            <person name="Devos D.P."/>
            <person name="Kaster A.-K."/>
            <person name="Ovreas L."/>
            <person name="Rohde M."/>
            <person name="Galperin M.Y."/>
            <person name="Jogler C."/>
        </authorList>
    </citation>
    <scope>NUCLEOTIDE SEQUENCE [LARGE SCALE GENOMIC DNA]</scope>
    <source>
        <strain evidence="2 3">K22_7</strain>
    </source>
</reference>
<sequence length="147" mass="16352">MNFSPFDPPRLDERVARNHGWLFVYASLAFVAAVLSPISRWIDPDCDWNLCLATVFWVALLGRMVGWSLDWPTGRIGRHAVAFFVGAICGSATIIWMQYVDHRGDFTRDFRDGIAAMSLFYGIGLGMVAEFVASAALAIYANAVQRS</sequence>
<keyword evidence="1" id="KW-1133">Transmembrane helix</keyword>
<evidence type="ECO:0000256" key="1">
    <source>
        <dbReference type="SAM" id="Phobius"/>
    </source>
</evidence>
<dbReference type="EMBL" id="CP036525">
    <property type="protein sequence ID" value="QDT03326.1"/>
    <property type="molecule type" value="Genomic_DNA"/>
</dbReference>
<keyword evidence="1" id="KW-0472">Membrane</keyword>
<gene>
    <name evidence="2" type="ORF">K227x_17080</name>
</gene>
<feature type="transmembrane region" description="Helical" evidence="1">
    <location>
        <begin position="21"/>
        <end position="42"/>
    </location>
</feature>
<feature type="transmembrane region" description="Helical" evidence="1">
    <location>
        <begin position="119"/>
        <end position="141"/>
    </location>
</feature>
<name>A0A517N860_9BACT</name>
<accession>A0A517N860</accession>
<evidence type="ECO:0000313" key="3">
    <source>
        <dbReference type="Proteomes" id="UP000318538"/>
    </source>
</evidence>
<protein>
    <submittedName>
        <fullName evidence="2">Uncharacterized protein</fullName>
    </submittedName>
</protein>